<dbReference type="Proteomes" id="UP000469870">
    <property type="component" value="Unassembled WGS sequence"/>
</dbReference>
<comment type="caution">
    <text evidence="4">The sequence shown here is derived from an EMBL/GenBank/DDBJ whole genome shotgun (WGS) entry which is preliminary data.</text>
</comment>
<evidence type="ECO:0000259" key="2">
    <source>
        <dbReference type="PROSITE" id="PS50164"/>
    </source>
</evidence>
<evidence type="ECO:0000313" key="6">
    <source>
        <dbReference type="Proteomes" id="UP000469870"/>
    </source>
</evidence>
<protein>
    <recommendedName>
        <fullName evidence="2">GIY-YIG domain-containing protein</fullName>
    </recommendedName>
</protein>
<dbReference type="RefSeq" id="WP_153861936.1">
    <property type="nucleotide sequence ID" value="NZ_WJQR01000005.1"/>
</dbReference>
<dbReference type="InterPro" id="IPR035901">
    <property type="entry name" value="GIY-YIG_endonuc_sf"/>
</dbReference>
<reference evidence="5 6" key="1">
    <citation type="submission" date="2019-11" db="EMBL/GenBank/DDBJ databases">
        <title>Characterisation of Fundicoccus ignavus gen. nov. sp. nov., a novel genus of the family Aerococcaceae isolated from bulk tank milk.</title>
        <authorList>
            <person name="Siebert A."/>
            <person name="Huptas C."/>
            <person name="Wenning M."/>
            <person name="Scherer S."/>
            <person name="Doll E.V."/>
        </authorList>
    </citation>
    <scope>NUCLEOTIDE SEQUENCE [LARGE SCALE GENOMIC DNA]</scope>
    <source>
        <strain evidence="3 6">DSM 109653</strain>
        <strain evidence="4 5">WS4759</strain>
    </source>
</reference>
<dbReference type="SUPFAM" id="SSF82771">
    <property type="entry name" value="GIY-YIG endonuclease"/>
    <property type="match status" value="1"/>
</dbReference>
<dbReference type="EMBL" id="WJQS01000001">
    <property type="protein sequence ID" value="MRI84320.1"/>
    <property type="molecule type" value="Genomic_DNA"/>
</dbReference>
<dbReference type="EMBL" id="WJQR01000005">
    <property type="protein sequence ID" value="MRI81642.1"/>
    <property type="molecule type" value="Genomic_DNA"/>
</dbReference>
<dbReference type="PANTHER" id="PTHR34477:SF1">
    <property type="entry name" value="UPF0213 PROTEIN YHBQ"/>
    <property type="match status" value="1"/>
</dbReference>
<accession>A0A6I2G961</accession>
<evidence type="ECO:0000313" key="4">
    <source>
        <dbReference type="EMBL" id="MRI84320.1"/>
    </source>
</evidence>
<evidence type="ECO:0000256" key="1">
    <source>
        <dbReference type="ARBA" id="ARBA00007435"/>
    </source>
</evidence>
<dbReference type="InterPro" id="IPR000305">
    <property type="entry name" value="GIY-YIG_endonuc"/>
</dbReference>
<comment type="similarity">
    <text evidence="1">Belongs to the UPF0213 family.</text>
</comment>
<dbReference type="CDD" id="cd10456">
    <property type="entry name" value="GIY-YIG_UPF0213"/>
    <property type="match status" value="1"/>
</dbReference>
<gene>
    <name evidence="4" type="ORF">GIY09_00185</name>
    <name evidence="3" type="ORF">GIY11_06380</name>
</gene>
<dbReference type="Gene3D" id="3.40.1440.10">
    <property type="entry name" value="GIY-YIG endonuclease"/>
    <property type="match status" value="1"/>
</dbReference>
<organism evidence="4 5">
    <name type="scientific">Fundicoccus ignavus</name>
    <dbReference type="NCBI Taxonomy" id="2664442"/>
    <lineage>
        <taxon>Bacteria</taxon>
        <taxon>Bacillati</taxon>
        <taxon>Bacillota</taxon>
        <taxon>Bacilli</taxon>
        <taxon>Lactobacillales</taxon>
        <taxon>Aerococcaceae</taxon>
        <taxon>Fundicoccus</taxon>
    </lineage>
</organism>
<proteinExistence type="inferred from homology"/>
<dbReference type="PROSITE" id="PS50164">
    <property type="entry name" value="GIY_YIG"/>
    <property type="match status" value="1"/>
</dbReference>
<dbReference type="PANTHER" id="PTHR34477">
    <property type="entry name" value="UPF0213 PROTEIN YHBQ"/>
    <property type="match status" value="1"/>
</dbReference>
<feature type="domain" description="GIY-YIG" evidence="2">
    <location>
        <begin position="17"/>
        <end position="94"/>
    </location>
</feature>
<sequence length="133" mass="15307">MNIRKRCRRFILASKDKQFYFYVLYCADQTLYGGFTTDLTARLATHNAGKGAKYTRVRKRQPLKMIYAEKWSTKSLAMSAEYHFKRLSRSAKEAFLLEQGVADVKSNGFVLVNRIPEEATIVNPAITNETEEI</sequence>
<evidence type="ECO:0000313" key="5">
    <source>
        <dbReference type="Proteomes" id="UP000430975"/>
    </source>
</evidence>
<dbReference type="AlphaFoldDB" id="A0A6I2G961"/>
<keyword evidence="5" id="KW-1185">Reference proteome</keyword>
<dbReference type="InterPro" id="IPR050190">
    <property type="entry name" value="UPF0213_domain"/>
</dbReference>
<dbReference type="Proteomes" id="UP000430975">
    <property type="component" value="Unassembled WGS sequence"/>
</dbReference>
<evidence type="ECO:0000313" key="3">
    <source>
        <dbReference type="EMBL" id="MRI81642.1"/>
    </source>
</evidence>
<name>A0A6I2G961_9LACT</name>
<dbReference type="Pfam" id="PF01541">
    <property type="entry name" value="GIY-YIG"/>
    <property type="match status" value="1"/>
</dbReference>